<evidence type="ECO:0000256" key="1">
    <source>
        <dbReference type="ARBA" id="ARBA00004141"/>
    </source>
</evidence>
<dbReference type="AlphaFoldDB" id="A0A7S0MC83"/>
<evidence type="ECO:0000256" key="6">
    <source>
        <dbReference type="ARBA" id="ARBA00022989"/>
    </source>
</evidence>
<dbReference type="InterPro" id="IPR002490">
    <property type="entry name" value="V-ATPase_116kDa_su"/>
</dbReference>
<evidence type="ECO:0000256" key="4">
    <source>
        <dbReference type="ARBA" id="ARBA00022692"/>
    </source>
</evidence>
<name>A0A7S0MC83_9CRYP</name>
<feature type="transmembrane region" description="Helical" evidence="9">
    <location>
        <begin position="412"/>
        <end position="435"/>
    </location>
</feature>
<keyword evidence="5 9" id="KW-0375">Hydrogen ion transport</keyword>
<evidence type="ECO:0000256" key="8">
    <source>
        <dbReference type="ARBA" id="ARBA00023136"/>
    </source>
</evidence>
<feature type="transmembrane region" description="Helical" evidence="9">
    <location>
        <begin position="456"/>
        <end position="474"/>
    </location>
</feature>
<dbReference type="GO" id="GO:0000220">
    <property type="term" value="C:vacuolar proton-transporting V-type ATPase, V0 domain"/>
    <property type="evidence" value="ECO:0007669"/>
    <property type="project" value="InterPro"/>
</dbReference>
<keyword evidence="3 9" id="KW-0813">Transport</keyword>
<sequence>MSQFRSEAMELLQIFMARDAAHDTLRELGDLGALQFKDLNHDKSSFNRPHVLEVRKCDDMLRIMRYLSEVCTSEKLPKKKHISAVPQPPHGLDDMHERLQEIEKEVKILATSARDLEAQRVEFEEHKSVLRDASRWLRQQDSRSFTVSPSANGSSNVELKSLTANDVLESGEAVQKSKSMLGYVAGCLPTANVKDFNRTLFRKTRGNMLLLHKEMDESASAKGSSESDSKSVFIVFFSGDRSKAEIDKIAAAYGARKYGLPDSRPQQEETLRQVEEKLGDLKVVIARTADFRRSKLEQVDDWLEAWTTHVLREKAVFHALNMFNVDSSQQCYIAEAWCPVQDLAAVREAIRKGDRSASVAAVVNVLRARESPPTFFRSTKVSAGTQAIVDAYGIANYQEFNPAVFSVVTFPFLFGVMFGDIGHGFMMALAGGLLVKYEKQLASMASNEMFGTVYKGRYNLLMMGAFATYAGFIYNELFSVPQEFFGKTVWCDGDGDPQCRAVPGGANLTQQKWMRSNIADAYDFETQTTLDKEVSWSVYPFGTDPGWAHTANKLNSVNSFKMKFAIVCGVAQMVAGICCKLMNALHFKDMLTLYFVWIPEIVFINSIFGYLVVLILIKWTTNWDATFILNNAEVLSIPQRYCNEELSNLPCWTPPFIENRAAVPGYGGLLSGMPASMWCMSPGAATTGCAVFKWKDRLIVEGNGFVDKTIMDSKLFSPAACQAGIDGCSLWKQSPPSLLDSLIKMFMEIGSVPVANQIIPGQGGLQAFLILIAFISVPMLLLPKPLLLKRQHEMRQSRQHNHIEEDDAPHGGHGGHGDTFEFGEVMVHQMIHTIEYVLGCISNTASYLRLWALSLAHAQLSEVFWEKTVVDIGLQSASPVMIFVTVSAWACFTVGVLMGMESLSAFLHALRLHWVEFMNKFYDGTGYRFVPFSFGKLDGGDID</sequence>
<proteinExistence type="inferred from homology"/>
<comment type="similarity">
    <text evidence="2 9">Belongs to the V-ATPase 116 kDa subunit family.</text>
</comment>
<evidence type="ECO:0000256" key="2">
    <source>
        <dbReference type="ARBA" id="ARBA00009904"/>
    </source>
</evidence>
<evidence type="ECO:0000256" key="10">
    <source>
        <dbReference type="SAM" id="Coils"/>
    </source>
</evidence>
<reference evidence="11" key="1">
    <citation type="submission" date="2021-01" db="EMBL/GenBank/DDBJ databases">
        <authorList>
            <person name="Corre E."/>
            <person name="Pelletier E."/>
            <person name="Niang G."/>
            <person name="Scheremetjew M."/>
            <person name="Finn R."/>
            <person name="Kale V."/>
            <person name="Holt S."/>
            <person name="Cochrane G."/>
            <person name="Meng A."/>
            <person name="Brown T."/>
            <person name="Cohen L."/>
        </authorList>
    </citation>
    <scope>NUCLEOTIDE SEQUENCE</scope>
    <source>
        <strain evidence="11">CCAP979/52</strain>
    </source>
</reference>
<dbReference type="EMBL" id="HBEZ01023196">
    <property type="protein sequence ID" value="CAD8635174.1"/>
    <property type="molecule type" value="Transcribed_RNA"/>
</dbReference>
<keyword evidence="7 9" id="KW-0406">Ion transport</keyword>
<comment type="subcellular location">
    <subcellularLocation>
        <location evidence="1">Membrane</location>
        <topology evidence="1">Multi-pass membrane protein</topology>
    </subcellularLocation>
</comment>
<keyword evidence="4 9" id="KW-0812">Transmembrane</keyword>
<feature type="transmembrane region" description="Helical" evidence="9">
    <location>
        <begin position="564"/>
        <end position="582"/>
    </location>
</feature>
<keyword evidence="10" id="KW-0175">Coiled coil</keyword>
<dbReference type="GO" id="GO:0007035">
    <property type="term" value="P:vacuolar acidification"/>
    <property type="evidence" value="ECO:0007669"/>
    <property type="project" value="TreeGrafter"/>
</dbReference>
<dbReference type="GO" id="GO:0051117">
    <property type="term" value="F:ATPase binding"/>
    <property type="evidence" value="ECO:0007669"/>
    <property type="project" value="TreeGrafter"/>
</dbReference>
<dbReference type="InterPro" id="IPR026028">
    <property type="entry name" value="V-type_ATPase_116kDa_su_euka"/>
</dbReference>
<keyword evidence="6 9" id="KW-1133">Transmembrane helix</keyword>
<dbReference type="PANTHER" id="PTHR11629">
    <property type="entry name" value="VACUOLAR PROTON ATPASES"/>
    <property type="match status" value="1"/>
</dbReference>
<feature type="coiled-coil region" evidence="10">
    <location>
        <begin position="92"/>
        <end position="133"/>
    </location>
</feature>
<gene>
    <name evidence="11" type="ORF">CCUR1050_LOCUS12855</name>
</gene>
<dbReference type="GO" id="GO:0046961">
    <property type="term" value="F:proton-transporting ATPase activity, rotational mechanism"/>
    <property type="evidence" value="ECO:0007669"/>
    <property type="project" value="InterPro"/>
</dbReference>
<comment type="function">
    <text evidence="9">Essential component of the vacuolar proton pump (V-ATPase), a multimeric enzyme that catalyzes the translocation of protons across the membranes. Required for assembly and activity of the V-ATPase.</text>
</comment>
<evidence type="ECO:0000256" key="9">
    <source>
        <dbReference type="RuleBase" id="RU361189"/>
    </source>
</evidence>
<feature type="transmembrane region" description="Helical" evidence="9">
    <location>
        <begin position="880"/>
        <end position="900"/>
    </location>
</feature>
<keyword evidence="8 9" id="KW-0472">Membrane</keyword>
<accession>A0A7S0MC83</accession>
<evidence type="ECO:0000313" key="11">
    <source>
        <dbReference type="EMBL" id="CAD8635174.1"/>
    </source>
</evidence>
<evidence type="ECO:0000256" key="5">
    <source>
        <dbReference type="ARBA" id="ARBA00022781"/>
    </source>
</evidence>
<dbReference type="PIRSF" id="PIRSF001293">
    <property type="entry name" value="ATP6V0A1"/>
    <property type="match status" value="1"/>
</dbReference>
<organism evidence="11">
    <name type="scientific">Cryptomonas curvata</name>
    <dbReference type="NCBI Taxonomy" id="233186"/>
    <lineage>
        <taxon>Eukaryota</taxon>
        <taxon>Cryptophyceae</taxon>
        <taxon>Cryptomonadales</taxon>
        <taxon>Cryptomonadaceae</taxon>
        <taxon>Cryptomonas</taxon>
    </lineage>
</organism>
<protein>
    <recommendedName>
        <fullName evidence="9">V-type proton ATPase subunit a</fullName>
    </recommendedName>
</protein>
<dbReference type="Pfam" id="PF01496">
    <property type="entry name" value="V_ATPase_I"/>
    <property type="match status" value="2"/>
</dbReference>
<feature type="transmembrane region" description="Helical" evidence="9">
    <location>
        <begin position="594"/>
        <end position="617"/>
    </location>
</feature>
<feature type="transmembrane region" description="Helical" evidence="9">
    <location>
        <begin position="767"/>
        <end position="788"/>
    </location>
</feature>
<evidence type="ECO:0000256" key="3">
    <source>
        <dbReference type="ARBA" id="ARBA00022448"/>
    </source>
</evidence>
<evidence type="ECO:0000256" key="7">
    <source>
        <dbReference type="ARBA" id="ARBA00023065"/>
    </source>
</evidence>
<dbReference type="PANTHER" id="PTHR11629:SF63">
    <property type="entry name" value="V-TYPE PROTON ATPASE SUBUNIT A"/>
    <property type="match status" value="1"/>
</dbReference>